<gene>
    <name evidence="2" type="primary">Dere\GG19307</name>
    <name evidence="2" type="synonym">dere_GLEANR_4064</name>
    <name evidence="2" type="synonym">GG19307</name>
    <name evidence="2" type="ORF">Dere_GG19307</name>
</gene>
<proteinExistence type="predicted"/>
<dbReference type="AlphaFoldDB" id="B3NX15"/>
<feature type="region of interest" description="Disordered" evidence="1">
    <location>
        <begin position="1"/>
        <end position="137"/>
    </location>
</feature>
<evidence type="ECO:0000313" key="3">
    <source>
        <dbReference type="Proteomes" id="UP000008711"/>
    </source>
</evidence>
<feature type="compositionally biased region" description="Basic and acidic residues" evidence="1">
    <location>
        <begin position="65"/>
        <end position="78"/>
    </location>
</feature>
<dbReference type="KEGG" id="der:6550242"/>
<protein>
    <submittedName>
        <fullName evidence="2">Uncharacterized protein</fullName>
    </submittedName>
</protein>
<dbReference type="OMA" id="HIPNPDP"/>
<reference evidence="2 3" key="1">
    <citation type="journal article" date="2007" name="Nature">
        <title>Evolution of genes and genomes on the Drosophila phylogeny.</title>
        <authorList>
            <consortium name="Drosophila 12 Genomes Consortium"/>
            <person name="Clark A.G."/>
            <person name="Eisen M.B."/>
            <person name="Smith D.R."/>
            <person name="Bergman C.M."/>
            <person name="Oliver B."/>
            <person name="Markow T.A."/>
            <person name="Kaufman T.C."/>
            <person name="Kellis M."/>
            <person name="Gelbart W."/>
            <person name="Iyer V.N."/>
            <person name="Pollard D.A."/>
            <person name="Sackton T.B."/>
            <person name="Larracuente A.M."/>
            <person name="Singh N.D."/>
            <person name="Abad J.P."/>
            <person name="Abt D.N."/>
            <person name="Adryan B."/>
            <person name="Aguade M."/>
            <person name="Akashi H."/>
            <person name="Anderson W.W."/>
            <person name="Aquadro C.F."/>
            <person name="Ardell D.H."/>
            <person name="Arguello R."/>
            <person name="Artieri C.G."/>
            <person name="Barbash D.A."/>
            <person name="Barker D."/>
            <person name="Barsanti P."/>
            <person name="Batterham P."/>
            <person name="Batzoglou S."/>
            <person name="Begun D."/>
            <person name="Bhutkar A."/>
            <person name="Blanco E."/>
            <person name="Bosak S.A."/>
            <person name="Bradley R.K."/>
            <person name="Brand A.D."/>
            <person name="Brent M.R."/>
            <person name="Brooks A.N."/>
            <person name="Brown R.H."/>
            <person name="Butlin R.K."/>
            <person name="Caggese C."/>
            <person name="Calvi B.R."/>
            <person name="Bernardo de Carvalho A."/>
            <person name="Caspi A."/>
            <person name="Castrezana S."/>
            <person name="Celniker S.E."/>
            <person name="Chang J.L."/>
            <person name="Chapple C."/>
            <person name="Chatterji S."/>
            <person name="Chinwalla A."/>
            <person name="Civetta A."/>
            <person name="Clifton S.W."/>
            <person name="Comeron J.M."/>
            <person name="Costello J.C."/>
            <person name="Coyne J.A."/>
            <person name="Daub J."/>
            <person name="David R.G."/>
            <person name="Delcher A.L."/>
            <person name="Delehaunty K."/>
            <person name="Do C.B."/>
            <person name="Ebling H."/>
            <person name="Edwards K."/>
            <person name="Eickbush T."/>
            <person name="Evans J.D."/>
            <person name="Filipski A."/>
            <person name="Findeiss S."/>
            <person name="Freyhult E."/>
            <person name="Fulton L."/>
            <person name="Fulton R."/>
            <person name="Garcia A.C."/>
            <person name="Gardiner A."/>
            <person name="Garfield D.A."/>
            <person name="Garvin B.E."/>
            <person name="Gibson G."/>
            <person name="Gilbert D."/>
            <person name="Gnerre S."/>
            <person name="Godfrey J."/>
            <person name="Good R."/>
            <person name="Gotea V."/>
            <person name="Gravely B."/>
            <person name="Greenberg A.J."/>
            <person name="Griffiths-Jones S."/>
            <person name="Gross S."/>
            <person name="Guigo R."/>
            <person name="Gustafson E.A."/>
            <person name="Haerty W."/>
            <person name="Hahn M.W."/>
            <person name="Halligan D.L."/>
            <person name="Halpern A.L."/>
            <person name="Halter G.M."/>
            <person name="Han M.V."/>
            <person name="Heger A."/>
            <person name="Hillier L."/>
            <person name="Hinrichs A.S."/>
            <person name="Holmes I."/>
            <person name="Hoskins R.A."/>
            <person name="Hubisz M.J."/>
            <person name="Hultmark D."/>
            <person name="Huntley M.A."/>
            <person name="Jaffe D.B."/>
            <person name="Jagadeeshan S."/>
            <person name="Jeck W.R."/>
            <person name="Johnson J."/>
            <person name="Jones C.D."/>
            <person name="Jordan W.C."/>
            <person name="Karpen G.H."/>
            <person name="Kataoka E."/>
            <person name="Keightley P.D."/>
            <person name="Kheradpour P."/>
            <person name="Kirkness E.F."/>
            <person name="Koerich L.B."/>
            <person name="Kristiansen K."/>
            <person name="Kudrna D."/>
            <person name="Kulathinal R.J."/>
            <person name="Kumar S."/>
            <person name="Kwok R."/>
            <person name="Lander E."/>
            <person name="Langley C.H."/>
            <person name="Lapoint R."/>
            <person name="Lazzaro B.P."/>
            <person name="Lee S.J."/>
            <person name="Levesque L."/>
            <person name="Li R."/>
            <person name="Lin C.F."/>
            <person name="Lin M.F."/>
            <person name="Lindblad-Toh K."/>
            <person name="Llopart A."/>
            <person name="Long M."/>
            <person name="Low L."/>
            <person name="Lozovsky E."/>
            <person name="Lu J."/>
            <person name="Luo M."/>
            <person name="Machado C.A."/>
            <person name="Makalowski W."/>
            <person name="Marzo M."/>
            <person name="Matsuda M."/>
            <person name="Matzkin L."/>
            <person name="McAllister B."/>
            <person name="McBride C.S."/>
            <person name="McKernan B."/>
            <person name="McKernan K."/>
            <person name="Mendez-Lago M."/>
            <person name="Minx P."/>
            <person name="Mollenhauer M.U."/>
            <person name="Montooth K."/>
            <person name="Mount S.M."/>
            <person name="Mu X."/>
            <person name="Myers E."/>
            <person name="Negre B."/>
            <person name="Newfeld S."/>
            <person name="Nielsen R."/>
            <person name="Noor M.A."/>
            <person name="O'Grady P."/>
            <person name="Pachter L."/>
            <person name="Papaceit M."/>
            <person name="Parisi M.J."/>
            <person name="Parisi M."/>
            <person name="Parts L."/>
            <person name="Pedersen J.S."/>
            <person name="Pesole G."/>
            <person name="Phillippy A.M."/>
            <person name="Ponting C.P."/>
            <person name="Pop M."/>
            <person name="Porcelli D."/>
            <person name="Powell J.R."/>
            <person name="Prohaska S."/>
            <person name="Pruitt K."/>
            <person name="Puig M."/>
            <person name="Quesneville H."/>
            <person name="Ram K.R."/>
            <person name="Rand D."/>
            <person name="Rasmussen M.D."/>
            <person name="Reed L.K."/>
            <person name="Reenan R."/>
            <person name="Reily A."/>
            <person name="Remington K.A."/>
            <person name="Rieger T.T."/>
            <person name="Ritchie M.G."/>
            <person name="Robin C."/>
            <person name="Rogers Y.H."/>
            <person name="Rohde C."/>
            <person name="Rozas J."/>
            <person name="Rubenfield M.J."/>
            <person name="Ruiz A."/>
            <person name="Russo S."/>
            <person name="Salzberg S.L."/>
            <person name="Sanchez-Gracia A."/>
            <person name="Saranga D.J."/>
            <person name="Sato H."/>
            <person name="Schaeffer S.W."/>
            <person name="Schatz M.C."/>
            <person name="Schlenke T."/>
            <person name="Schwartz R."/>
            <person name="Segarra C."/>
            <person name="Singh R.S."/>
            <person name="Sirot L."/>
            <person name="Sirota M."/>
            <person name="Sisneros N.B."/>
            <person name="Smith C.D."/>
            <person name="Smith T.F."/>
            <person name="Spieth J."/>
            <person name="Stage D.E."/>
            <person name="Stark A."/>
            <person name="Stephan W."/>
            <person name="Strausberg R.L."/>
            <person name="Strempel S."/>
            <person name="Sturgill D."/>
            <person name="Sutton G."/>
            <person name="Sutton G.G."/>
            <person name="Tao W."/>
            <person name="Teichmann S."/>
            <person name="Tobari Y.N."/>
            <person name="Tomimura Y."/>
            <person name="Tsolas J.M."/>
            <person name="Valente V.L."/>
            <person name="Venter E."/>
            <person name="Venter J.C."/>
            <person name="Vicario S."/>
            <person name="Vieira F.G."/>
            <person name="Vilella A.J."/>
            <person name="Villasante A."/>
            <person name="Walenz B."/>
            <person name="Wang J."/>
            <person name="Wasserman M."/>
            <person name="Watts T."/>
            <person name="Wilson D."/>
            <person name="Wilson R.K."/>
            <person name="Wing R.A."/>
            <person name="Wolfner M.F."/>
            <person name="Wong A."/>
            <person name="Wong G.K."/>
            <person name="Wu C.I."/>
            <person name="Wu G."/>
            <person name="Yamamoto D."/>
            <person name="Yang H.P."/>
            <person name="Yang S.P."/>
            <person name="Yorke J.A."/>
            <person name="Yoshida K."/>
            <person name="Zdobnov E."/>
            <person name="Zhang P."/>
            <person name="Zhang Y."/>
            <person name="Zimin A.V."/>
            <person name="Baldwin J."/>
            <person name="Abdouelleil A."/>
            <person name="Abdulkadir J."/>
            <person name="Abebe A."/>
            <person name="Abera B."/>
            <person name="Abreu J."/>
            <person name="Acer S.C."/>
            <person name="Aftuck L."/>
            <person name="Alexander A."/>
            <person name="An P."/>
            <person name="Anderson E."/>
            <person name="Anderson S."/>
            <person name="Arachi H."/>
            <person name="Azer M."/>
            <person name="Bachantsang P."/>
            <person name="Barry A."/>
            <person name="Bayul T."/>
            <person name="Berlin A."/>
            <person name="Bessette D."/>
            <person name="Bloom T."/>
            <person name="Blye J."/>
            <person name="Boguslavskiy L."/>
            <person name="Bonnet C."/>
            <person name="Boukhgalter B."/>
            <person name="Bourzgui I."/>
            <person name="Brown A."/>
            <person name="Cahill P."/>
            <person name="Channer S."/>
            <person name="Cheshatsang Y."/>
            <person name="Chuda L."/>
            <person name="Citroen M."/>
            <person name="Collymore A."/>
            <person name="Cooke P."/>
            <person name="Costello M."/>
            <person name="D'Aco K."/>
            <person name="Daza R."/>
            <person name="De Haan G."/>
            <person name="DeGray S."/>
            <person name="DeMaso C."/>
            <person name="Dhargay N."/>
            <person name="Dooley K."/>
            <person name="Dooley E."/>
            <person name="Doricent M."/>
            <person name="Dorje P."/>
            <person name="Dorjee K."/>
            <person name="Dupes A."/>
            <person name="Elong R."/>
            <person name="Falk J."/>
            <person name="Farina A."/>
            <person name="Faro S."/>
            <person name="Ferguson D."/>
            <person name="Fisher S."/>
            <person name="Foley C.D."/>
            <person name="Franke A."/>
            <person name="Friedrich D."/>
            <person name="Gadbois L."/>
            <person name="Gearin G."/>
            <person name="Gearin C.R."/>
            <person name="Giannoukos G."/>
            <person name="Goode T."/>
            <person name="Graham J."/>
            <person name="Grandbois E."/>
            <person name="Grewal S."/>
            <person name="Gyaltsen K."/>
            <person name="Hafez N."/>
            <person name="Hagos B."/>
            <person name="Hall J."/>
            <person name="Henson C."/>
            <person name="Hollinger A."/>
            <person name="Honan T."/>
            <person name="Huard M.D."/>
            <person name="Hughes L."/>
            <person name="Hurhula B."/>
            <person name="Husby M.E."/>
            <person name="Kamat A."/>
            <person name="Kanga B."/>
            <person name="Kashin S."/>
            <person name="Khazanovich D."/>
            <person name="Kisner P."/>
            <person name="Lance K."/>
            <person name="Lara M."/>
            <person name="Lee W."/>
            <person name="Lennon N."/>
            <person name="Letendre F."/>
            <person name="LeVine R."/>
            <person name="Lipovsky A."/>
            <person name="Liu X."/>
            <person name="Liu J."/>
            <person name="Liu S."/>
            <person name="Lokyitsang T."/>
            <person name="Lokyitsang Y."/>
            <person name="Lubonja R."/>
            <person name="Lui A."/>
            <person name="MacDonald P."/>
            <person name="Magnisalis V."/>
            <person name="Maru K."/>
            <person name="Matthews C."/>
            <person name="McCusker W."/>
            <person name="McDonough S."/>
            <person name="Mehta T."/>
            <person name="Meldrim J."/>
            <person name="Meneus L."/>
            <person name="Mihai O."/>
            <person name="Mihalev A."/>
            <person name="Mihova T."/>
            <person name="Mittelman R."/>
            <person name="Mlenga V."/>
            <person name="Montmayeur A."/>
            <person name="Mulrain L."/>
            <person name="Navidi A."/>
            <person name="Naylor J."/>
            <person name="Negash T."/>
            <person name="Nguyen T."/>
            <person name="Nguyen N."/>
            <person name="Nicol R."/>
            <person name="Norbu C."/>
            <person name="Norbu N."/>
            <person name="Novod N."/>
            <person name="O'Neill B."/>
            <person name="Osman S."/>
            <person name="Markiewicz E."/>
            <person name="Oyono O.L."/>
            <person name="Patti C."/>
            <person name="Phunkhang P."/>
            <person name="Pierre F."/>
            <person name="Priest M."/>
            <person name="Raghuraman S."/>
            <person name="Rege F."/>
            <person name="Reyes R."/>
            <person name="Rise C."/>
            <person name="Rogov P."/>
            <person name="Ross K."/>
            <person name="Ryan E."/>
            <person name="Settipalli S."/>
            <person name="Shea T."/>
            <person name="Sherpa N."/>
            <person name="Shi L."/>
            <person name="Shih D."/>
            <person name="Sparrow T."/>
            <person name="Spaulding J."/>
            <person name="Stalker J."/>
            <person name="Stange-Thomann N."/>
            <person name="Stavropoulos S."/>
            <person name="Stone C."/>
            <person name="Strader C."/>
            <person name="Tesfaye S."/>
            <person name="Thomson T."/>
            <person name="Thoulutsang Y."/>
            <person name="Thoulutsang D."/>
            <person name="Topham K."/>
            <person name="Topping I."/>
            <person name="Tsamla T."/>
            <person name="Vassiliev H."/>
            <person name="Vo A."/>
            <person name="Wangchuk T."/>
            <person name="Wangdi T."/>
            <person name="Weiand M."/>
            <person name="Wilkinson J."/>
            <person name="Wilson A."/>
            <person name="Yadav S."/>
            <person name="Young G."/>
            <person name="Yu Q."/>
            <person name="Zembek L."/>
            <person name="Zhong D."/>
            <person name="Zimmer A."/>
            <person name="Zwirko Z."/>
            <person name="Jaffe D.B."/>
            <person name="Alvarez P."/>
            <person name="Brockman W."/>
            <person name="Butler J."/>
            <person name="Chin C."/>
            <person name="Gnerre S."/>
            <person name="Grabherr M."/>
            <person name="Kleber M."/>
            <person name="Mauceli E."/>
            <person name="MacCallum I."/>
        </authorList>
    </citation>
    <scope>NUCLEOTIDE SEQUENCE [LARGE SCALE GENOMIC DNA]</scope>
    <source>
        <strain evidence="2 3">TSC#14021-0224.01</strain>
    </source>
</reference>
<dbReference type="OrthoDB" id="5982138at2759"/>
<accession>B3NX15</accession>
<name>B3NX15_DROER</name>
<organism evidence="2 3">
    <name type="scientific">Drosophila erecta</name>
    <name type="common">Fruit fly</name>
    <dbReference type="NCBI Taxonomy" id="7220"/>
    <lineage>
        <taxon>Eukaryota</taxon>
        <taxon>Metazoa</taxon>
        <taxon>Ecdysozoa</taxon>
        <taxon>Arthropoda</taxon>
        <taxon>Hexapoda</taxon>
        <taxon>Insecta</taxon>
        <taxon>Pterygota</taxon>
        <taxon>Neoptera</taxon>
        <taxon>Endopterygota</taxon>
        <taxon>Diptera</taxon>
        <taxon>Brachycera</taxon>
        <taxon>Muscomorpha</taxon>
        <taxon>Ephydroidea</taxon>
        <taxon>Drosophilidae</taxon>
        <taxon>Drosophila</taxon>
        <taxon>Sophophora</taxon>
    </lineage>
</organism>
<keyword evidence="3" id="KW-1185">Reference proteome</keyword>
<dbReference type="eggNOG" id="ENOG502TBFR">
    <property type="taxonomic scope" value="Eukaryota"/>
</dbReference>
<feature type="compositionally biased region" description="Polar residues" evidence="1">
    <location>
        <begin position="7"/>
        <end position="18"/>
    </location>
</feature>
<dbReference type="Proteomes" id="UP000008711">
    <property type="component" value="Unassembled WGS sequence"/>
</dbReference>
<evidence type="ECO:0000256" key="1">
    <source>
        <dbReference type="SAM" id="MobiDB-lite"/>
    </source>
</evidence>
<dbReference type="HOGENOM" id="CLU_1596288_0_0_1"/>
<sequence>MGPTPPLSATNSNNHQQMATAPPPPPTGQIIAPSGAFPGSLTPGWNDPPPVSAESLSCNANNRRPRLDLRKRVAHPLDGKSSSAPLGQPQPPIPTAYDAFAPRPVAMVTPQRQTPYPDPNNPPAGGTDAGGFGAGANTNAVRLPPLAQSIIIDPSRVPVAMVPPRQK</sequence>
<reference evidence="2 3" key="2">
    <citation type="journal article" date="2008" name="Bioinformatics">
        <title>Assembly reconciliation.</title>
        <authorList>
            <person name="Zimin A.V."/>
            <person name="Smith D.R."/>
            <person name="Sutton G."/>
            <person name="Yorke J.A."/>
        </authorList>
    </citation>
    <scope>NUCLEOTIDE SEQUENCE [LARGE SCALE GENOMIC DNA]</scope>
    <source>
        <strain evidence="2 3">TSC#14021-0224.01</strain>
    </source>
</reference>
<dbReference type="EMBL" id="CH954180">
    <property type="protein sequence ID" value="EDV46844.1"/>
    <property type="molecule type" value="Genomic_DNA"/>
</dbReference>
<evidence type="ECO:0000313" key="2">
    <source>
        <dbReference type="EMBL" id="EDV46844.1"/>
    </source>
</evidence>
<dbReference type="PhylomeDB" id="B3NX15"/>